<keyword evidence="3" id="KW-0812">Transmembrane</keyword>
<dbReference type="OMA" id="DYEFSTI"/>
<feature type="disulfide bond" evidence="1">
    <location>
        <begin position="674"/>
        <end position="683"/>
    </location>
</feature>
<evidence type="ECO:0000259" key="4">
    <source>
        <dbReference type="PROSITE" id="PS50024"/>
    </source>
</evidence>
<keyword evidence="3" id="KW-1133">Transmembrane helix</keyword>
<accession>A0A974DF56</accession>
<dbReference type="InterPro" id="IPR000082">
    <property type="entry name" value="SEA_dom"/>
</dbReference>
<dbReference type="PANTHER" id="PTHR37999">
    <property type="entry name" value="MUCIN-17"/>
    <property type="match status" value="1"/>
</dbReference>
<dbReference type="SUPFAM" id="SSF82671">
    <property type="entry name" value="SEA domain"/>
    <property type="match status" value="1"/>
</dbReference>
<dbReference type="Proteomes" id="UP000694892">
    <property type="component" value="Chromosome 3L"/>
</dbReference>
<sequence>MVHTFKQTAFACKYRRPQGAWRKVTTRNMNSSGANSLRICAIRHQRINLRNARENLRKKTGAGAKKRAPASKKWAPASKTGRRRRFVNFSQFHPSLLLGGYENAIMAHNWHPQDLFACSNLRGGTVHSSLCRSSVFTRWSLPSFYFDTLHDIIEWARKFKYLKGPLPIVPCPSFDLIVTNAFISDMEETVLTLREMISKLESYKGQYNALPAEDTLTEKDKSKYCCLPSLKSVRSPTGVLDVNPSDGQIYLLSQRRTTPLMGNFAASTHFDGGVKIDVSQIFRQFCEFQGKFAKFVAKQNGTNSAITSQTLLKMEELPDVTTPDDTSSSDVTTPDDTSSSDVTTPDDTSSSDVTTPDDTSSSDVTTPDDTSSSDITTPDDTSSSDVTTPSDTSSPDVTTPDDTSSSDITTPDDTSSSDITTPSDTSSSDITTPSDTSSSDVTTPSDTSSSDVTTSSDTSSPDVTTPSDTSSSDITTPSDTSSSDITTPDDTSSSDVTTPSDASSSDVTTPSDTSSSDITTPSDTSSSDVTTPRDTSSSDITTPSDTSSSDVTTPSDTSSSDVTTSSDTSSPDVTTPSDTSSPDVTTPSDTSSSDVTTPSDTSSSDVTTPSDTSSSDVTTPIDTSSSDVTTPSDTSSSDAATSSDTSTITVTTSASKPGVVCKNGGYYDGTKCVCKQNFYGRLCELISSEIRPEIITKVDVTVTVENEKYDQELNNTNSPLYKNFDKRFQAEMKKVYEKVPNYQHVEIISIKSGSIIVKHLVVLQTFIEDYDTSLDQMETILNATNCTDNSDEKLCFKPNTTKVVRSKLNVPDACLNDVTLPAEVRKYYVVKNISGAVSCVSNCSESNDYSINCNNGQCSVTLQGPLCFCTTSDQFWYTGSHCQMSINKLGVYAGVPIATAALIITIVTLSIFLHRRKGGPSKERLIDEEQRWYEDGFEGDNNSVGSNWNPGAGNNADGSPKLRPPQDNFHPVLSNVDTSLKV</sequence>
<dbReference type="InterPro" id="IPR000742">
    <property type="entry name" value="EGF"/>
</dbReference>
<dbReference type="AlphaFoldDB" id="A0A974DF56"/>
<name>A0A974DF56_XENLA</name>
<feature type="compositionally biased region" description="Low complexity" evidence="2">
    <location>
        <begin position="319"/>
        <end position="651"/>
    </location>
</feature>
<reference evidence="7" key="1">
    <citation type="journal article" date="2016" name="Nature">
        <title>Genome evolution in the allotetraploid frog Xenopus laevis.</title>
        <authorList>
            <person name="Session A.M."/>
            <person name="Uno Y."/>
            <person name="Kwon T."/>
            <person name="Chapman J.A."/>
            <person name="Toyoda A."/>
            <person name="Takahashi S."/>
            <person name="Fukui A."/>
            <person name="Hikosaka A."/>
            <person name="Suzuki A."/>
            <person name="Kondo M."/>
            <person name="van Heeringen S.J."/>
            <person name="Quigley I."/>
            <person name="Heinz S."/>
            <person name="Ogino H."/>
            <person name="Ochi H."/>
            <person name="Hellsten U."/>
            <person name="Lyons J.B."/>
            <person name="Simakov O."/>
            <person name="Putnam N."/>
            <person name="Stites J."/>
            <person name="Kuroki Y."/>
            <person name="Tanaka T."/>
            <person name="Michiue T."/>
            <person name="Watanabe M."/>
            <person name="Bogdanovic O."/>
            <person name="Lister R."/>
            <person name="Georgiou G."/>
            <person name="Paranjpe S.S."/>
            <person name="van Kruijsbergen I."/>
            <person name="Shu S."/>
            <person name="Carlson J."/>
            <person name="Kinoshita T."/>
            <person name="Ohta Y."/>
            <person name="Mawaribuchi S."/>
            <person name="Jenkins J."/>
            <person name="Grimwood J."/>
            <person name="Schmutz J."/>
            <person name="Mitros T."/>
            <person name="Mozaffari S.V."/>
            <person name="Suzuki Y."/>
            <person name="Haramoto Y."/>
            <person name="Yamamoto T.S."/>
            <person name="Takagi C."/>
            <person name="Heald R."/>
            <person name="Miller K."/>
            <person name="Haudenschild C."/>
            <person name="Kitzman J."/>
            <person name="Nakayama T."/>
            <person name="Izutsu Y."/>
            <person name="Robert J."/>
            <person name="Fortriede J."/>
            <person name="Burns K."/>
            <person name="Lotay V."/>
            <person name="Karimi K."/>
            <person name="Yasuoka Y."/>
            <person name="Dichmann D.S."/>
            <person name="Flajnik M.F."/>
            <person name="Houston D.W."/>
            <person name="Shendure J."/>
            <person name="DuPasquier L."/>
            <person name="Vize P.D."/>
            <person name="Zorn A.M."/>
            <person name="Ito M."/>
            <person name="Marcotte E.M."/>
            <person name="Wallingford J.B."/>
            <person name="Ito Y."/>
            <person name="Asashima M."/>
            <person name="Ueno N."/>
            <person name="Matsuda Y."/>
            <person name="Veenstra G.J."/>
            <person name="Fujiyama A."/>
            <person name="Harland R.M."/>
            <person name="Taira M."/>
            <person name="Rokhsar D.S."/>
        </authorList>
    </citation>
    <scope>NUCLEOTIDE SEQUENCE [LARGE SCALE GENOMIC DNA]</scope>
    <source>
        <strain evidence="7">J</strain>
    </source>
</reference>
<dbReference type="PROSITE" id="PS50026">
    <property type="entry name" value="EGF_3"/>
    <property type="match status" value="1"/>
</dbReference>
<dbReference type="GO" id="GO:0071944">
    <property type="term" value="C:cell periphery"/>
    <property type="evidence" value="ECO:0007669"/>
    <property type="project" value="UniProtKB-ARBA"/>
</dbReference>
<evidence type="ECO:0000313" key="6">
    <source>
        <dbReference type="EMBL" id="OCT90538.1"/>
    </source>
</evidence>
<feature type="region of interest" description="Disordered" evidence="2">
    <location>
        <begin position="54"/>
        <end position="79"/>
    </location>
</feature>
<dbReference type="Gene3D" id="3.30.70.960">
    <property type="entry name" value="SEA domain"/>
    <property type="match status" value="1"/>
</dbReference>
<evidence type="ECO:0008006" key="8">
    <source>
        <dbReference type="Google" id="ProtNLM"/>
    </source>
</evidence>
<keyword evidence="3" id="KW-0472">Membrane</keyword>
<feature type="region of interest" description="Disordered" evidence="2">
    <location>
        <begin position="939"/>
        <end position="982"/>
    </location>
</feature>
<gene>
    <name evidence="6" type="ORF">XELAEV_18019153mg</name>
</gene>
<feature type="domain" description="EGF-like" evidence="5">
    <location>
        <begin position="646"/>
        <end position="684"/>
    </location>
</feature>
<evidence type="ECO:0000259" key="5">
    <source>
        <dbReference type="PROSITE" id="PS50026"/>
    </source>
</evidence>
<feature type="domain" description="SEA" evidence="4">
    <location>
        <begin position="694"/>
        <end position="808"/>
    </location>
</feature>
<dbReference type="PROSITE" id="PS00022">
    <property type="entry name" value="EGF_1"/>
    <property type="match status" value="1"/>
</dbReference>
<evidence type="ECO:0000256" key="2">
    <source>
        <dbReference type="SAM" id="MobiDB-lite"/>
    </source>
</evidence>
<dbReference type="EMBL" id="CM004470">
    <property type="protein sequence ID" value="OCT90538.1"/>
    <property type="molecule type" value="Genomic_DNA"/>
</dbReference>
<feature type="compositionally biased region" description="Polar residues" evidence="2">
    <location>
        <begin position="940"/>
        <end position="949"/>
    </location>
</feature>
<keyword evidence="1" id="KW-1015">Disulfide bond</keyword>
<protein>
    <recommendedName>
        <fullName evidence="8">SEA domain-containing protein</fullName>
    </recommendedName>
</protein>
<keyword evidence="1" id="KW-0245">EGF-like domain</keyword>
<dbReference type="InterPro" id="IPR036364">
    <property type="entry name" value="SEA_dom_sf"/>
</dbReference>
<proteinExistence type="predicted"/>
<feature type="region of interest" description="Disordered" evidence="2">
    <location>
        <begin position="314"/>
        <end position="651"/>
    </location>
</feature>
<comment type="caution">
    <text evidence="1">Lacks conserved residue(s) required for the propagation of feature annotation.</text>
</comment>
<feature type="compositionally biased region" description="Basic residues" evidence="2">
    <location>
        <begin position="58"/>
        <end position="70"/>
    </location>
</feature>
<dbReference type="Pfam" id="PF01390">
    <property type="entry name" value="SEA"/>
    <property type="match status" value="1"/>
</dbReference>
<evidence type="ECO:0000256" key="3">
    <source>
        <dbReference type="SAM" id="Phobius"/>
    </source>
</evidence>
<evidence type="ECO:0000256" key="1">
    <source>
        <dbReference type="PROSITE-ProRule" id="PRU00076"/>
    </source>
</evidence>
<feature type="transmembrane region" description="Helical" evidence="3">
    <location>
        <begin position="889"/>
        <end position="913"/>
    </location>
</feature>
<dbReference type="InterPro" id="IPR053311">
    <property type="entry name" value="Mucosal_Integrity_Assoc"/>
</dbReference>
<dbReference type="SMART" id="SM00200">
    <property type="entry name" value="SEA"/>
    <property type="match status" value="1"/>
</dbReference>
<dbReference type="PROSITE" id="PS50024">
    <property type="entry name" value="SEA"/>
    <property type="match status" value="1"/>
</dbReference>
<organism evidence="6 7">
    <name type="scientific">Xenopus laevis</name>
    <name type="common">African clawed frog</name>
    <dbReference type="NCBI Taxonomy" id="8355"/>
    <lineage>
        <taxon>Eukaryota</taxon>
        <taxon>Metazoa</taxon>
        <taxon>Chordata</taxon>
        <taxon>Craniata</taxon>
        <taxon>Vertebrata</taxon>
        <taxon>Euteleostomi</taxon>
        <taxon>Amphibia</taxon>
        <taxon>Batrachia</taxon>
        <taxon>Anura</taxon>
        <taxon>Pipoidea</taxon>
        <taxon>Pipidae</taxon>
        <taxon>Xenopodinae</taxon>
        <taxon>Xenopus</taxon>
        <taxon>Xenopus</taxon>
    </lineage>
</organism>
<dbReference type="PANTHER" id="PTHR37999:SF3">
    <property type="entry name" value="MUCIN-3B-LIKE"/>
    <property type="match status" value="1"/>
</dbReference>
<evidence type="ECO:0000313" key="7">
    <source>
        <dbReference type="Proteomes" id="UP000694892"/>
    </source>
</evidence>